<dbReference type="InterPro" id="IPR015943">
    <property type="entry name" value="WD40/YVTN_repeat-like_dom_sf"/>
</dbReference>
<dbReference type="InterPro" id="IPR019775">
    <property type="entry name" value="WD40_repeat_CS"/>
</dbReference>
<sequence length="500" mass="53276">MASSNEASTSNTQVAREMHANQPVFLTTRTPYPLPSQKFVIPTSWKRFHLSQLVNKAVGLEKAVPFDFLIKGGLNAGATGEMLAPGMTLGDWCAANGVGEEETVEIEYVESVMPPQKVGEIEADDWVSGVRNVDGYVMTASYDGRLRLFDHSKNSVMDVPVHSAPITSVSLISSSTSSNDEDKIYTVATSSHDLSACITQLTIPSSPTSSKGKSSKILASLHLHTQPISGVASNSSGTKLLTSSWDSLIGVWDTTIPSSDEVPLPDEESRDKKKRRKIENASATNGRGAETKRKAPIGVLKSHVGRVSKAAFLSGGEGGEEGKAVSAGYDSTVRIWDLEYGVCERTISASEKPFLDLTPAQSGQTLLAASTDRTVTQYDIRATSQTQSLQATVATFTHASTPSCVCVPPSSFATSSPSSTTTTVNSHQFITGAYDGIVRVWDMRNPKGAMAAFKTGEGNADSTNTGVKRTKKVLCVDWRKGLLTVGGEGGLEVWKVGEEA</sequence>
<protein>
    <recommendedName>
        <fullName evidence="7">NLE domain-containing protein</fullName>
    </recommendedName>
</protein>
<accession>A0A409YAS8</accession>
<feature type="repeat" description="WD" evidence="5">
    <location>
        <begin position="325"/>
        <end position="346"/>
    </location>
</feature>
<dbReference type="SMART" id="SM00320">
    <property type="entry name" value="WD40"/>
    <property type="match status" value="6"/>
</dbReference>
<evidence type="ECO:0000313" key="8">
    <source>
        <dbReference type="EMBL" id="PPR00100.1"/>
    </source>
</evidence>
<evidence type="ECO:0000256" key="3">
    <source>
        <dbReference type="ARBA" id="ARBA00022737"/>
    </source>
</evidence>
<dbReference type="PROSITE" id="PS00678">
    <property type="entry name" value="WD_REPEATS_1"/>
    <property type="match status" value="1"/>
</dbReference>
<dbReference type="InterPro" id="IPR001680">
    <property type="entry name" value="WD40_rpt"/>
</dbReference>
<dbReference type="PANTHER" id="PTHR19855">
    <property type="entry name" value="WD40 REPEAT PROTEIN 12, 37"/>
    <property type="match status" value="1"/>
</dbReference>
<dbReference type="InParanoid" id="A0A409YAS8"/>
<comment type="subcellular location">
    <subcellularLocation>
        <location evidence="1">Nucleus</location>
        <location evidence="1">Nucleolus</location>
    </subcellularLocation>
</comment>
<evidence type="ECO:0000259" key="7">
    <source>
        <dbReference type="Pfam" id="PF08154"/>
    </source>
</evidence>
<reference evidence="8 9" key="1">
    <citation type="journal article" date="2018" name="Evol. Lett.">
        <title>Horizontal gene cluster transfer increased hallucinogenic mushroom diversity.</title>
        <authorList>
            <person name="Reynolds H.T."/>
            <person name="Vijayakumar V."/>
            <person name="Gluck-Thaler E."/>
            <person name="Korotkin H.B."/>
            <person name="Matheny P.B."/>
            <person name="Slot J.C."/>
        </authorList>
    </citation>
    <scope>NUCLEOTIDE SEQUENCE [LARGE SCALE GENOMIC DNA]</scope>
    <source>
        <strain evidence="8 9">2629</strain>
    </source>
</reference>
<dbReference type="Proteomes" id="UP000284842">
    <property type="component" value="Unassembled WGS sequence"/>
</dbReference>
<name>A0A409YAS8_9AGAR</name>
<keyword evidence="4" id="KW-0539">Nucleus</keyword>
<dbReference type="Pfam" id="PF08154">
    <property type="entry name" value="NLE"/>
    <property type="match status" value="1"/>
</dbReference>
<feature type="domain" description="NLE" evidence="7">
    <location>
        <begin position="26"/>
        <end position="73"/>
    </location>
</feature>
<evidence type="ECO:0000256" key="5">
    <source>
        <dbReference type="PROSITE-ProRule" id="PRU00221"/>
    </source>
</evidence>
<gene>
    <name evidence="8" type="ORF">CVT24_008958</name>
</gene>
<feature type="repeat" description="WD" evidence="5">
    <location>
        <begin position="221"/>
        <end position="253"/>
    </location>
</feature>
<feature type="repeat" description="WD" evidence="5">
    <location>
        <begin position="429"/>
        <end position="451"/>
    </location>
</feature>
<dbReference type="PANTHER" id="PTHR19855:SF11">
    <property type="entry name" value="RIBOSOME BIOGENESIS PROTEIN WDR12"/>
    <property type="match status" value="1"/>
</dbReference>
<feature type="region of interest" description="Disordered" evidence="6">
    <location>
        <begin position="256"/>
        <end position="295"/>
    </location>
</feature>
<keyword evidence="9" id="KW-1185">Reference proteome</keyword>
<evidence type="ECO:0000256" key="6">
    <source>
        <dbReference type="SAM" id="MobiDB-lite"/>
    </source>
</evidence>
<evidence type="ECO:0000256" key="2">
    <source>
        <dbReference type="ARBA" id="ARBA00022574"/>
    </source>
</evidence>
<dbReference type="PROSITE" id="PS50294">
    <property type="entry name" value="WD_REPEATS_REGION"/>
    <property type="match status" value="1"/>
</dbReference>
<organism evidence="8 9">
    <name type="scientific">Panaeolus cyanescens</name>
    <dbReference type="NCBI Taxonomy" id="181874"/>
    <lineage>
        <taxon>Eukaryota</taxon>
        <taxon>Fungi</taxon>
        <taxon>Dikarya</taxon>
        <taxon>Basidiomycota</taxon>
        <taxon>Agaricomycotina</taxon>
        <taxon>Agaricomycetes</taxon>
        <taxon>Agaricomycetidae</taxon>
        <taxon>Agaricales</taxon>
        <taxon>Agaricineae</taxon>
        <taxon>Galeropsidaceae</taxon>
        <taxon>Panaeolus</taxon>
    </lineage>
</organism>
<dbReference type="InterPro" id="IPR036322">
    <property type="entry name" value="WD40_repeat_dom_sf"/>
</dbReference>
<dbReference type="InterPro" id="IPR020472">
    <property type="entry name" value="WD40_PAC1"/>
</dbReference>
<keyword evidence="3" id="KW-0677">Repeat</keyword>
<dbReference type="InterPro" id="IPR012972">
    <property type="entry name" value="NLE"/>
</dbReference>
<evidence type="ECO:0000313" key="9">
    <source>
        <dbReference type="Proteomes" id="UP000284842"/>
    </source>
</evidence>
<evidence type="ECO:0000256" key="4">
    <source>
        <dbReference type="ARBA" id="ARBA00023242"/>
    </source>
</evidence>
<dbReference type="FunCoup" id="A0A409YAS8">
    <property type="interactions" value="386"/>
</dbReference>
<dbReference type="GO" id="GO:0005730">
    <property type="term" value="C:nucleolus"/>
    <property type="evidence" value="ECO:0007669"/>
    <property type="project" value="UniProtKB-SubCell"/>
</dbReference>
<dbReference type="PRINTS" id="PR00320">
    <property type="entry name" value="GPROTEINBRPT"/>
</dbReference>
<dbReference type="STRING" id="181874.A0A409YAS8"/>
<dbReference type="SUPFAM" id="SSF50978">
    <property type="entry name" value="WD40 repeat-like"/>
    <property type="match status" value="1"/>
</dbReference>
<dbReference type="PROSITE" id="PS50082">
    <property type="entry name" value="WD_REPEATS_2"/>
    <property type="match status" value="3"/>
</dbReference>
<dbReference type="Gene3D" id="2.130.10.10">
    <property type="entry name" value="YVTN repeat-like/Quinoprotein amine dehydrogenase"/>
    <property type="match status" value="1"/>
</dbReference>
<dbReference type="EMBL" id="NHTK01001333">
    <property type="protein sequence ID" value="PPR00100.1"/>
    <property type="molecule type" value="Genomic_DNA"/>
</dbReference>
<comment type="caution">
    <text evidence="8">The sequence shown here is derived from an EMBL/GenBank/DDBJ whole genome shotgun (WGS) entry which is preliminary data.</text>
</comment>
<dbReference type="AlphaFoldDB" id="A0A409YAS8"/>
<proteinExistence type="predicted"/>
<dbReference type="OrthoDB" id="10251381at2759"/>
<evidence type="ECO:0000256" key="1">
    <source>
        <dbReference type="ARBA" id="ARBA00004604"/>
    </source>
</evidence>
<dbReference type="Pfam" id="PF00400">
    <property type="entry name" value="WD40"/>
    <property type="match status" value="3"/>
</dbReference>
<keyword evidence="2 5" id="KW-0853">WD repeat</keyword>